<dbReference type="RefSeq" id="WP_058795352.1">
    <property type="nucleotide sequence ID" value="NZ_CP013611.1"/>
</dbReference>
<evidence type="ECO:0000256" key="1">
    <source>
        <dbReference type="SAM" id="Phobius"/>
    </source>
</evidence>
<keyword evidence="1" id="KW-0812">Transmembrane</keyword>
<keyword evidence="1" id="KW-0472">Membrane</keyword>
<accession>A0A0U3I2N2</accession>
<gene>
    <name evidence="2" type="ORF">AT705_02555</name>
</gene>
<dbReference type="KEGG" id="prr:AT705_02555"/>
<keyword evidence="1" id="KW-1133">Transmembrane helix</keyword>
<evidence type="ECO:0000313" key="2">
    <source>
        <dbReference type="EMBL" id="ALU41904.1"/>
    </source>
</evidence>
<dbReference type="Proteomes" id="UP000069015">
    <property type="component" value="Chromosome 1"/>
</dbReference>
<reference evidence="2 3" key="1">
    <citation type="submission" date="2015-12" db="EMBL/GenBank/DDBJ databases">
        <title>Complete genome sequence of Pseudoalteromonas rubra SCSIO 6842, harboring a conjugative plasmid.</title>
        <authorList>
            <person name="Li B."/>
            <person name="Wang X."/>
        </authorList>
    </citation>
    <scope>NUCLEOTIDE SEQUENCE [LARGE SCALE GENOMIC DNA]</scope>
    <source>
        <strain evidence="2 3">SCSIO 6842</strain>
    </source>
</reference>
<organism evidence="2 3">
    <name type="scientific">Pseudoalteromonas rubra</name>
    <dbReference type="NCBI Taxonomy" id="43658"/>
    <lineage>
        <taxon>Bacteria</taxon>
        <taxon>Pseudomonadati</taxon>
        <taxon>Pseudomonadota</taxon>
        <taxon>Gammaproteobacteria</taxon>
        <taxon>Alteromonadales</taxon>
        <taxon>Pseudoalteromonadaceae</taxon>
        <taxon>Pseudoalteromonas</taxon>
    </lineage>
</organism>
<dbReference type="EMBL" id="CP013611">
    <property type="protein sequence ID" value="ALU41904.1"/>
    <property type="molecule type" value="Genomic_DNA"/>
</dbReference>
<sequence length="220" mass="23937">MEFLQQPGGAWILHSMFRAKKQYLALLQYQDNLTADHIANAFHTLNLQAIGDTMSEDVKRRLYLGASITTAVLGAITFTGVGTVIALIAAVVAPLLIWFAIKSKRDFLGAMVNFTSTNLLCQNFTSKNGDLHMHAGKMEEFPKTTSSGVSAKEVTLKAMNNGSDDEGNIVELVYVAQFYAIKKTGFFGAEGTFALRPLDKSGPILTSLFASPINTSVVYM</sequence>
<dbReference type="AlphaFoldDB" id="A0A0U3I2N2"/>
<proteinExistence type="predicted"/>
<feature type="transmembrane region" description="Helical" evidence="1">
    <location>
        <begin position="84"/>
        <end position="101"/>
    </location>
</feature>
<protein>
    <submittedName>
        <fullName evidence="2">Uncharacterized protein</fullName>
    </submittedName>
</protein>
<name>A0A0U3I2N2_9GAMM</name>
<evidence type="ECO:0000313" key="3">
    <source>
        <dbReference type="Proteomes" id="UP000069015"/>
    </source>
</evidence>